<accession>A0A1I7G4H9</accession>
<dbReference type="Proteomes" id="UP000199391">
    <property type="component" value="Unassembled WGS sequence"/>
</dbReference>
<gene>
    <name evidence="2" type="ORF">SAMN05216552_100341</name>
</gene>
<sequence length="639" mass="69651">MDRREFLFKASAVAAGIPFAGCASMGGASEAGMILRNGRIHTLDARNSVVASIALKDGKVLAVGADADTAVFQGPGTRVVDLAGRVAIPGLNDSHMHLINGGLQYNLEVRWDDVPSLADALRILREQAERTPPGQWVRVLGGWSEFQFAEKRMPTIEELNAVSGDVPVMVLHFYDTALLNKAAVQALGYTKDTPQPAGGEIVKDAQGLPTGVILAKPSMFSVYSAMRRAPQLGHQARLNSIRQFMRELNRLGLTSVSDGGADNNLADYALMTELVQGRHMTVRLACSMFSFSPGKEYEDFESWIKQVKLTDDPFYKIYGMGEILTFSAFDSANFILPRPDLRPTAEKDFEKVIRLFVEKGWPFRFHATYDESITRLLSVLENVNRDAPLGQVRWILDHAETISKRNIDRVKALGGGIAVQDRLYFQGESFIRRHGADAAGRASPVMDMLKADVPVGAGTDATRIASYNPWISLYWFVSGKTAGGAPLVGVSNRLDRLEALRRYTVGSAWFSGEEKVKGTLEPGKFADLAVLSEDYFAVPEERIKKIESVLTVMNGQVVHAKGAFKPLAPPDLPYDPAWSPAAVARADEGAYMGTALKSGRHGCGHAHGNGDFCGGVTHHHGWIQGDAGVWTLSCNCMVV</sequence>
<organism evidence="2 3">
    <name type="scientific">Pseudoduganella namucuonensis</name>
    <dbReference type="NCBI Taxonomy" id="1035707"/>
    <lineage>
        <taxon>Bacteria</taxon>
        <taxon>Pseudomonadati</taxon>
        <taxon>Pseudomonadota</taxon>
        <taxon>Betaproteobacteria</taxon>
        <taxon>Burkholderiales</taxon>
        <taxon>Oxalobacteraceae</taxon>
        <taxon>Telluria group</taxon>
        <taxon>Pseudoduganella</taxon>
    </lineage>
</organism>
<evidence type="ECO:0000259" key="1">
    <source>
        <dbReference type="Pfam" id="PF07969"/>
    </source>
</evidence>
<dbReference type="EMBL" id="FPBO01000003">
    <property type="protein sequence ID" value="SFU43377.1"/>
    <property type="molecule type" value="Genomic_DNA"/>
</dbReference>
<dbReference type="Gene3D" id="3.10.310.70">
    <property type="match status" value="1"/>
</dbReference>
<dbReference type="Pfam" id="PF07969">
    <property type="entry name" value="Amidohydro_3"/>
    <property type="match status" value="1"/>
</dbReference>
<dbReference type="InterPro" id="IPR011059">
    <property type="entry name" value="Metal-dep_hydrolase_composite"/>
</dbReference>
<dbReference type="InterPro" id="IPR032466">
    <property type="entry name" value="Metal_Hydrolase"/>
</dbReference>
<dbReference type="SUPFAM" id="SSF51556">
    <property type="entry name" value="Metallo-dependent hydrolases"/>
    <property type="match status" value="1"/>
</dbReference>
<dbReference type="STRING" id="1035707.SAMN05216552_100341"/>
<dbReference type="Gene3D" id="3.20.20.140">
    <property type="entry name" value="Metal-dependent hydrolases"/>
    <property type="match status" value="1"/>
</dbReference>
<dbReference type="GO" id="GO:0016810">
    <property type="term" value="F:hydrolase activity, acting on carbon-nitrogen (but not peptide) bonds"/>
    <property type="evidence" value="ECO:0007669"/>
    <property type="project" value="InterPro"/>
</dbReference>
<feature type="domain" description="Amidohydrolase 3" evidence="1">
    <location>
        <begin position="78"/>
        <end position="559"/>
    </location>
</feature>
<dbReference type="InterPro" id="IPR013108">
    <property type="entry name" value="Amidohydro_3"/>
</dbReference>
<evidence type="ECO:0000313" key="3">
    <source>
        <dbReference type="Proteomes" id="UP000199391"/>
    </source>
</evidence>
<reference evidence="3" key="1">
    <citation type="submission" date="2016-10" db="EMBL/GenBank/DDBJ databases">
        <authorList>
            <person name="Varghese N."/>
            <person name="Submissions S."/>
        </authorList>
    </citation>
    <scope>NUCLEOTIDE SEQUENCE [LARGE SCALE GENOMIC DNA]</scope>
    <source>
        <strain evidence="3">CGMCC 1.11014</strain>
    </source>
</reference>
<dbReference type="SUPFAM" id="SSF51338">
    <property type="entry name" value="Composite domain of metallo-dependent hydrolases"/>
    <property type="match status" value="1"/>
</dbReference>
<dbReference type="CDD" id="cd01300">
    <property type="entry name" value="YtcJ_like"/>
    <property type="match status" value="1"/>
</dbReference>
<dbReference type="Gene3D" id="2.30.40.10">
    <property type="entry name" value="Urease, subunit C, domain 1"/>
    <property type="match status" value="1"/>
</dbReference>
<dbReference type="PANTHER" id="PTHR22642">
    <property type="entry name" value="IMIDAZOLONEPROPIONASE"/>
    <property type="match status" value="1"/>
</dbReference>
<proteinExistence type="predicted"/>
<protein>
    <recommendedName>
        <fullName evidence="1">Amidohydrolase 3 domain-containing protein</fullName>
    </recommendedName>
</protein>
<name>A0A1I7G4H9_9BURK</name>
<evidence type="ECO:0000313" key="2">
    <source>
        <dbReference type="EMBL" id="SFU43377.1"/>
    </source>
</evidence>
<dbReference type="InterPro" id="IPR033932">
    <property type="entry name" value="YtcJ-like"/>
</dbReference>
<dbReference type="PANTHER" id="PTHR22642:SF21">
    <property type="entry name" value="PERIPLASMIC PROTEIN"/>
    <property type="match status" value="1"/>
</dbReference>
<keyword evidence="3" id="KW-1185">Reference proteome</keyword>
<dbReference type="AlphaFoldDB" id="A0A1I7G4H9"/>